<feature type="domain" description="RRM" evidence="4">
    <location>
        <begin position="125"/>
        <end position="202"/>
    </location>
</feature>
<name>T1INE5_STRMM</name>
<evidence type="ECO:0000313" key="6">
    <source>
        <dbReference type="Proteomes" id="UP000014500"/>
    </source>
</evidence>
<dbReference type="GO" id="GO:0003723">
    <property type="term" value="F:RNA binding"/>
    <property type="evidence" value="ECO:0007669"/>
    <property type="project" value="UniProtKB-UniRule"/>
</dbReference>
<dbReference type="EMBL" id="JH431162">
    <property type="status" value="NOT_ANNOTATED_CDS"/>
    <property type="molecule type" value="Genomic_DNA"/>
</dbReference>
<dbReference type="EnsemblMetazoa" id="SMAR002522-RA">
    <property type="protein sequence ID" value="SMAR002522-PA"/>
    <property type="gene ID" value="SMAR002522"/>
</dbReference>
<accession>T1INE5</accession>
<protein>
    <recommendedName>
        <fullName evidence="4">RRM domain-containing protein</fullName>
    </recommendedName>
</protein>
<feature type="compositionally biased region" description="Low complexity" evidence="3">
    <location>
        <begin position="401"/>
        <end position="424"/>
    </location>
</feature>
<dbReference type="eggNOG" id="KOG0118">
    <property type="taxonomic scope" value="Eukaryota"/>
</dbReference>
<keyword evidence="1 2" id="KW-0694">RNA-binding</keyword>
<dbReference type="STRING" id="126957.T1INE5"/>
<dbReference type="SMART" id="SM00360">
    <property type="entry name" value="RRM"/>
    <property type="match status" value="2"/>
</dbReference>
<dbReference type="InterPro" id="IPR000504">
    <property type="entry name" value="RRM_dom"/>
</dbReference>
<evidence type="ECO:0000256" key="3">
    <source>
        <dbReference type="SAM" id="MobiDB-lite"/>
    </source>
</evidence>
<feature type="region of interest" description="Disordered" evidence="3">
    <location>
        <begin position="243"/>
        <end position="273"/>
    </location>
</feature>
<evidence type="ECO:0000313" key="5">
    <source>
        <dbReference type="EnsemblMetazoa" id="SMAR002522-PA"/>
    </source>
</evidence>
<dbReference type="AlphaFoldDB" id="T1INE5"/>
<feature type="compositionally biased region" description="Low complexity" evidence="3">
    <location>
        <begin position="260"/>
        <end position="273"/>
    </location>
</feature>
<dbReference type="PROSITE" id="PS50102">
    <property type="entry name" value="RRM"/>
    <property type="match status" value="2"/>
</dbReference>
<sequence>MTYNNSLILFESWTAEDSCLSVRGERVDFSPSPSEGILCVAHLPLIYSENDFDNLVQMCGPVARCFLMRSCKSGASKGYGFVEYTSKTSALQARDLLDSKEIGSCRLRCDWLDPNRVTYKSLQSRCLFVDHLPPEFRDVDELRHVFSVIVKPIYCQVVLKNSCPTGIGLVEFDCAEFAEETQSRLNGFSLEKRKMRVSFCMPGIHAMTICNKLVDDPNVTTILHNLQCSLLAGQLQNAGKGASMGLLATPSPPLPPAPVPHLSSSNNNNNNNNSAQVQAAVMLLLAAQAQQNGQRQNSLLATPQTMRGINNNNNNNNENNCSNTHHRTSRRPLLPDPPHPQRKGLLPTPAPESHKRNWDTDCSTGCYWKSPLLGERPRNYYETSSNKTPLLGERPPPPSSLSPTSSVSSLASDLTDTSNSTSPSKDSNLSHLDILGNTNPLMNFLLQATRQNHNLGRATPSLLGKPRSTEGANDVPKRPSLLGDFPGALQLLLPVGQSKRKLYDGAATATGLNSQEIGGEYKRLRK</sequence>
<feature type="compositionally biased region" description="Pro residues" evidence="3">
    <location>
        <begin position="250"/>
        <end position="259"/>
    </location>
</feature>
<dbReference type="InterPro" id="IPR035979">
    <property type="entry name" value="RBD_domain_sf"/>
</dbReference>
<feature type="region of interest" description="Disordered" evidence="3">
    <location>
        <begin position="377"/>
        <end position="431"/>
    </location>
</feature>
<reference evidence="5" key="2">
    <citation type="submission" date="2015-02" db="UniProtKB">
        <authorList>
            <consortium name="EnsemblMetazoa"/>
        </authorList>
    </citation>
    <scope>IDENTIFICATION</scope>
</reference>
<feature type="compositionally biased region" description="Low complexity" evidence="3">
    <location>
        <begin position="310"/>
        <end position="320"/>
    </location>
</feature>
<dbReference type="Proteomes" id="UP000014500">
    <property type="component" value="Unassembled WGS sequence"/>
</dbReference>
<evidence type="ECO:0000256" key="1">
    <source>
        <dbReference type="ARBA" id="ARBA00022884"/>
    </source>
</evidence>
<keyword evidence="6" id="KW-1185">Reference proteome</keyword>
<organism evidence="5 6">
    <name type="scientific">Strigamia maritima</name>
    <name type="common">European centipede</name>
    <name type="synonym">Geophilus maritimus</name>
    <dbReference type="NCBI Taxonomy" id="126957"/>
    <lineage>
        <taxon>Eukaryota</taxon>
        <taxon>Metazoa</taxon>
        <taxon>Ecdysozoa</taxon>
        <taxon>Arthropoda</taxon>
        <taxon>Myriapoda</taxon>
        <taxon>Chilopoda</taxon>
        <taxon>Pleurostigmophora</taxon>
        <taxon>Geophilomorpha</taxon>
        <taxon>Linotaeniidae</taxon>
        <taxon>Strigamia</taxon>
    </lineage>
</organism>
<dbReference type="Pfam" id="PF00076">
    <property type="entry name" value="RRM_1"/>
    <property type="match status" value="1"/>
</dbReference>
<dbReference type="InterPro" id="IPR012677">
    <property type="entry name" value="Nucleotide-bd_a/b_plait_sf"/>
</dbReference>
<dbReference type="Gene3D" id="3.30.70.330">
    <property type="match status" value="2"/>
</dbReference>
<reference evidence="6" key="1">
    <citation type="submission" date="2011-05" db="EMBL/GenBank/DDBJ databases">
        <authorList>
            <person name="Richards S.R."/>
            <person name="Qu J."/>
            <person name="Jiang H."/>
            <person name="Jhangiani S.N."/>
            <person name="Agravi P."/>
            <person name="Goodspeed R."/>
            <person name="Gross S."/>
            <person name="Mandapat C."/>
            <person name="Jackson L."/>
            <person name="Mathew T."/>
            <person name="Pu L."/>
            <person name="Thornton R."/>
            <person name="Saada N."/>
            <person name="Wilczek-Boney K.B."/>
            <person name="Lee S."/>
            <person name="Kovar C."/>
            <person name="Wu Y."/>
            <person name="Scherer S.E."/>
            <person name="Worley K.C."/>
            <person name="Muzny D.M."/>
            <person name="Gibbs R."/>
        </authorList>
    </citation>
    <scope>NUCLEOTIDE SEQUENCE</scope>
    <source>
        <strain evidence="6">Brora</strain>
    </source>
</reference>
<evidence type="ECO:0000259" key="4">
    <source>
        <dbReference type="PROSITE" id="PS50102"/>
    </source>
</evidence>
<feature type="domain" description="RRM" evidence="4">
    <location>
        <begin position="36"/>
        <end position="114"/>
    </location>
</feature>
<dbReference type="PANTHER" id="PTHR23189">
    <property type="entry name" value="RNA RECOGNITION MOTIF-CONTAINING"/>
    <property type="match status" value="1"/>
</dbReference>
<dbReference type="HOGENOM" id="CLU_518096_0_0_1"/>
<feature type="region of interest" description="Disordered" evidence="3">
    <location>
        <begin position="456"/>
        <end position="480"/>
    </location>
</feature>
<dbReference type="SUPFAM" id="SSF54928">
    <property type="entry name" value="RNA-binding domain, RBD"/>
    <property type="match status" value="1"/>
</dbReference>
<evidence type="ECO:0000256" key="2">
    <source>
        <dbReference type="PROSITE-ProRule" id="PRU00176"/>
    </source>
</evidence>
<feature type="region of interest" description="Disordered" evidence="3">
    <location>
        <begin position="305"/>
        <end position="360"/>
    </location>
</feature>
<proteinExistence type="predicted"/>